<protein>
    <submittedName>
        <fullName evidence="1">Uncharacterized protein</fullName>
    </submittedName>
</protein>
<keyword evidence="2" id="KW-1185">Reference proteome</keyword>
<dbReference type="EMBL" id="JBHFEH010000001">
    <property type="protein sequence ID" value="KAL2059070.1"/>
    <property type="molecule type" value="Genomic_DNA"/>
</dbReference>
<dbReference type="Proteomes" id="UP001590951">
    <property type="component" value="Unassembled WGS sequence"/>
</dbReference>
<name>A0ABR4BMY2_9LECA</name>
<organism evidence="1 2">
    <name type="scientific">Lepraria finkii</name>
    <dbReference type="NCBI Taxonomy" id="1340010"/>
    <lineage>
        <taxon>Eukaryota</taxon>
        <taxon>Fungi</taxon>
        <taxon>Dikarya</taxon>
        <taxon>Ascomycota</taxon>
        <taxon>Pezizomycotina</taxon>
        <taxon>Lecanoromycetes</taxon>
        <taxon>OSLEUM clade</taxon>
        <taxon>Lecanoromycetidae</taxon>
        <taxon>Lecanorales</taxon>
        <taxon>Lecanorineae</taxon>
        <taxon>Stereocaulaceae</taxon>
        <taxon>Lepraria</taxon>
    </lineage>
</organism>
<comment type="caution">
    <text evidence="1">The sequence shown here is derived from an EMBL/GenBank/DDBJ whole genome shotgun (WGS) entry which is preliminary data.</text>
</comment>
<evidence type="ECO:0000313" key="2">
    <source>
        <dbReference type="Proteomes" id="UP001590951"/>
    </source>
</evidence>
<sequence>MLKKYQYLYFPDKGDDYSPSKLFKQDAQLPGHPVHYLHEEYLKAADPELIHNSRPWMRRLEEIVRVRRIPELRAKGYDGLSKEFQYIVNHRSNRLLGILKRGWAYYRLQINNVVEGELRNSAVLLENGRRTSLLRTLLPLPKLKQIAAELRIADAYPLIAISEPLRDEERLDWIFVKNLQAGIEENLDFYLSALETFKKNQPCTQHYFCERPVG</sequence>
<gene>
    <name evidence="1" type="ORF">ABVK25_000362</name>
</gene>
<proteinExistence type="predicted"/>
<accession>A0ABR4BMY2</accession>
<reference evidence="1 2" key="1">
    <citation type="submission" date="2024-09" db="EMBL/GenBank/DDBJ databases">
        <title>Rethinking Asexuality: The Enigmatic Case of Functional Sexual Genes in Lepraria (Stereocaulaceae).</title>
        <authorList>
            <person name="Doellman M."/>
            <person name="Sun Y."/>
            <person name="Barcenas-Pena A."/>
            <person name="Lumbsch H.T."/>
            <person name="Grewe F."/>
        </authorList>
    </citation>
    <scope>NUCLEOTIDE SEQUENCE [LARGE SCALE GENOMIC DNA]</scope>
    <source>
        <strain evidence="1 2">Grewe 0041</strain>
    </source>
</reference>
<evidence type="ECO:0000313" key="1">
    <source>
        <dbReference type="EMBL" id="KAL2059070.1"/>
    </source>
</evidence>